<dbReference type="GO" id="GO:0005516">
    <property type="term" value="F:calmodulin binding"/>
    <property type="evidence" value="ECO:0007669"/>
    <property type="project" value="UniProtKB-KW"/>
</dbReference>
<keyword evidence="4" id="KW-0597">Phosphoprotein</keyword>
<dbReference type="PROSITE" id="PS00108">
    <property type="entry name" value="PROTEIN_KINASE_ST"/>
    <property type="match status" value="1"/>
</dbReference>
<dbReference type="GO" id="GO:0004683">
    <property type="term" value="F:calcium/calmodulin-dependent protein kinase activity"/>
    <property type="evidence" value="ECO:0007669"/>
    <property type="project" value="UniProtKB-EC"/>
</dbReference>
<dbReference type="CDD" id="cd14086">
    <property type="entry name" value="STKc_CaMKII"/>
    <property type="match status" value="1"/>
</dbReference>
<organism evidence="15 16">
    <name type="scientific">Spermophilus dauricus</name>
    <name type="common">Daurian ground squirrel</name>
    <dbReference type="NCBI Taxonomy" id="99837"/>
    <lineage>
        <taxon>Eukaryota</taxon>
        <taxon>Metazoa</taxon>
        <taxon>Chordata</taxon>
        <taxon>Craniata</taxon>
        <taxon>Vertebrata</taxon>
        <taxon>Euteleostomi</taxon>
        <taxon>Mammalia</taxon>
        <taxon>Eutheria</taxon>
        <taxon>Euarchontoglires</taxon>
        <taxon>Glires</taxon>
        <taxon>Rodentia</taxon>
        <taxon>Sciuromorpha</taxon>
        <taxon>Sciuridae</taxon>
        <taxon>Xerinae</taxon>
        <taxon>Marmotini</taxon>
        <taxon>Spermophilus</taxon>
    </lineage>
</organism>
<dbReference type="GO" id="GO:0005524">
    <property type="term" value="F:ATP binding"/>
    <property type="evidence" value="ECO:0007669"/>
    <property type="project" value="UniProtKB-UniRule"/>
</dbReference>
<feature type="domain" description="Protein kinase" evidence="14">
    <location>
        <begin position="1"/>
        <end position="240"/>
    </location>
</feature>
<dbReference type="InterPro" id="IPR032710">
    <property type="entry name" value="NTF2-like_dom_sf"/>
</dbReference>
<dbReference type="Gene3D" id="3.10.450.50">
    <property type="match status" value="1"/>
</dbReference>
<name>A0A8C9PA69_SPEDA</name>
<evidence type="ECO:0000313" key="16">
    <source>
        <dbReference type="Proteomes" id="UP000694422"/>
    </source>
</evidence>
<keyword evidence="16" id="KW-1185">Reference proteome</keyword>
<evidence type="ECO:0000256" key="8">
    <source>
        <dbReference type="ARBA" id="ARBA00022840"/>
    </source>
</evidence>
<reference evidence="15" key="1">
    <citation type="submission" date="2025-08" db="UniProtKB">
        <authorList>
            <consortium name="Ensembl"/>
        </authorList>
    </citation>
    <scope>IDENTIFICATION</scope>
</reference>
<dbReference type="Pfam" id="PF00069">
    <property type="entry name" value="Pkinase"/>
    <property type="match status" value="1"/>
</dbReference>
<dbReference type="FunFam" id="1.10.510.10:FF:000001">
    <property type="entry name" value="Calcium/calmodulin-dependent protein kinase type II subunit delta"/>
    <property type="match status" value="1"/>
</dbReference>
<dbReference type="SMART" id="SM00220">
    <property type="entry name" value="S_TKc"/>
    <property type="match status" value="1"/>
</dbReference>
<dbReference type="FunFam" id="3.10.450.50:FF:000001">
    <property type="entry name" value="calcium/calmodulin-dependent protein kinase type II subunit gamma isoform X1"/>
    <property type="match status" value="1"/>
</dbReference>
<comment type="catalytic activity">
    <reaction evidence="11">
        <text>L-seryl-[protein] + ATP = O-phospho-L-seryl-[protein] + ADP + H(+)</text>
        <dbReference type="Rhea" id="RHEA:17989"/>
        <dbReference type="Rhea" id="RHEA-COMP:9863"/>
        <dbReference type="Rhea" id="RHEA-COMP:11604"/>
        <dbReference type="ChEBI" id="CHEBI:15378"/>
        <dbReference type="ChEBI" id="CHEBI:29999"/>
        <dbReference type="ChEBI" id="CHEBI:30616"/>
        <dbReference type="ChEBI" id="CHEBI:83421"/>
        <dbReference type="ChEBI" id="CHEBI:456216"/>
        <dbReference type="EC" id="2.7.11.17"/>
    </reaction>
</comment>
<dbReference type="PROSITE" id="PS50011">
    <property type="entry name" value="PROTEIN_KINASE_DOM"/>
    <property type="match status" value="1"/>
</dbReference>
<evidence type="ECO:0000256" key="1">
    <source>
        <dbReference type="ARBA" id="ARBA00005354"/>
    </source>
</evidence>
<evidence type="ECO:0000256" key="12">
    <source>
        <dbReference type="PROSITE-ProRule" id="PRU10141"/>
    </source>
</evidence>
<dbReference type="SUPFAM" id="SSF54427">
    <property type="entry name" value="NTF2-like"/>
    <property type="match status" value="1"/>
</dbReference>
<dbReference type="Gene3D" id="3.30.200.20">
    <property type="entry name" value="Phosphorylase Kinase, domain 1"/>
    <property type="match status" value="1"/>
</dbReference>
<dbReference type="Ensembl" id="ENSSDAT00000008818.1">
    <property type="protein sequence ID" value="ENSSDAP00000007743.1"/>
    <property type="gene ID" value="ENSSDAG00000006703.1"/>
</dbReference>
<dbReference type="Proteomes" id="UP000694422">
    <property type="component" value="Unplaced"/>
</dbReference>
<evidence type="ECO:0000256" key="6">
    <source>
        <dbReference type="ARBA" id="ARBA00022741"/>
    </source>
</evidence>
<comment type="similarity">
    <text evidence="1">Belongs to the protein kinase superfamily. CAMK Ser/Thr protein kinase family. CaMK subfamily.</text>
</comment>
<dbReference type="PANTHER" id="PTHR24347">
    <property type="entry name" value="SERINE/THREONINE-PROTEIN KINASE"/>
    <property type="match status" value="1"/>
</dbReference>
<dbReference type="EC" id="2.7.11.17" evidence="2"/>
<evidence type="ECO:0000256" key="2">
    <source>
        <dbReference type="ARBA" id="ARBA00012434"/>
    </source>
</evidence>
<evidence type="ECO:0000256" key="3">
    <source>
        <dbReference type="ARBA" id="ARBA00022527"/>
    </source>
</evidence>
<keyword evidence="8 12" id="KW-0067">ATP-binding</keyword>
<evidence type="ECO:0000256" key="7">
    <source>
        <dbReference type="ARBA" id="ARBA00022777"/>
    </source>
</evidence>
<evidence type="ECO:0000256" key="10">
    <source>
        <dbReference type="ARBA" id="ARBA00047307"/>
    </source>
</evidence>
<proteinExistence type="inferred from homology"/>
<keyword evidence="7" id="KW-0418">Kinase</keyword>
<dbReference type="InterPro" id="IPR000719">
    <property type="entry name" value="Prot_kinase_dom"/>
</dbReference>
<accession>A0A8C9PA69</accession>
<evidence type="ECO:0000256" key="4">
    <source>
        <dbReference type="ARBA" id="ARBA00022553"/>
    </source>
</evidence>
<evidence type="ECO:0000259" key="14">
    <source>
        <dbReference type="PROSITE" id="PS50011"/>
    </source>
</evidence>
<protein>
    <recommendedName>
        <fullName evidence="2">calcium/calmodulin-dependent protein kinase</fullName>
        <ecNumber evidence="2">2.7.11.17</ecNumber>
    </recommendedName>
</protein>
<evidence type="ECO:0000256" key="11">
    <source>
        <dbReference type="ARBA" id="ARBA00047430"/>
    </source>
</evidence>
<dbReference type="InterPro" id="IPR011009">
    <property type="entry name" value="Kinase-like_dom_sf"/>
</dbReference>
<feature type="binding site" evidence="12">
    <location>
        <position position="43"/>
    </location>
    <ligand>
        <name>ATP</name>
        <dbReference type="ChEBI" id="CHEBI:30616"/>
    </ligand>
</feature>
<sequence length="467" mass="52472">MASTTTCTRFTDEYQLFEELGKGAFSVVRRCMKIPTGQEYAAKIINTKKLSARVRLEDSIVTGGELFEDIVAREYYSEADASHCIQQILESVNHCHLNGIVHRDLKPENLLLASKSKGAAVKLADFGLAIEVQGDQQAWFGFAGTPGYLSPEVLRKDPYGKPVDMWACGVILYILLVGYPPFWDEDQHRLYQQIKAGAYDFPSPEWDTVTPEAKDLINKMLTINPAKRITASEALKHPWICQRSTVASMMHRQETVDCLKKFNARRKLKGAILTTMLATRNFSAAKSLLKKPDGVKESTESSNTTIEDEDVKARKQEIIKVTEQLIEAINNGDFEAYTKICDPGLTAFEPEALGNLVEGMDFHRFYFENALSKSNKPIHTIILNPHVHLVGDDAACIAYIRLTQYMDGSGMPKTMQSEETRVWHRRDGKWQNVHFHRSGSPTVPIKPPCIPNGKENFSGGTSLWQNI</sequence>
<dbReference type="PROSITE" id="PS00107">
    <property type="entry name" value="PROTEIN_KINASE_ATP"/>
    <property type="match status" value="1"/>
</dbReference>
<comment type="catalytic activity">
    <reaction evidence="10">
        <text>L-threonyl-[protein] + ATP = O-phospho-L-threonyl-[protein] + ADP + H(+)</text>
        <dbReference type="Rhea" id="RHEA:46608"/>
        <dbReference type="Rhea" id="RHEA-COMP:11060"/>
        <dbReference type="Rhea" id="RHEA-COMP:11605"/>
        <dbReference type="ChEBI" id="CHEBI:15378"/>
        <dbReference type="ChEBI" id="CHEBI:30013"/>
        <dbReference type="ChEBI" id="CHEBI:30616"/>
        <dbReference type="ChEBI" id="CHEBI:61977"/>
        <dbReference type="ChEBI" id="CHEBI:456216"/>
        <dbReference type="EC" id="2.7.11.17"/>
    </reaction>
</comment>
<keyword evidence="3 13" id="KW-0723">Serine/threonine-protein kinase</keyword>
<evidence type="ECO:0000313" key="15">
    <source>
        <dbReference type="Ensembl" id="ENSSDAP00000007743.1"/>
    </source>
</evidence>
<dbReference type="InterPro" id="IPR013543">
    <property type="entry name" value="Ca/CaM-dep_prot_kinase-assoc"/>
</dbReference>
<keyword evidence="6 12" id="KW-0547">Nucleotide-binding</keyword>
<dbReference type="Gene3D" id="1.10.510.10">
    <property type="entry name" value="Transferase(Phosphotransferase) domain 1"/>
    <property type="match status" value="1"/>
</dbReference>
<dbReference type="SUPFAM" id="SSF56112">
    <property type="entry name" value="Protein kinase-like (PK-like)"/>
    <property type="match status" value="1"/>
</dbReference>
<keyword evidence="5" id="KW-0808">Transferase</keyword>
<dbReference type="Gene3D" id="6.10.140.620">
    <property type="match status" value="1"/>
</dbReference>
<keyword evidence="9" id="KW-0112">Calmodulin-binding</keyword>
<evidence type="ECO:0000256" key="5">
    <source>
        <dbReference type="ARBA" id="ARBA00022679"/>
    </source>
</evidence>
<dbReference type="Pfam" id="PF08332">
    <property type="entry name" value="CaMKII_AD"/>
    <property type="match status" value="1"/>
</dbReference>
<dbReference type="AlphaFoldDB" id="A0A8C9PA69"/>
<reference evidence="15" key="2">
    <citation type="submission" date="2025-09" db="UniProtKB">
        <authorList>
            <consortium name="Ensembl"/>
        </authorList>
    </citation>
    <scope>IDENTIFICATION</scope>
</reference>
<evidence type="ECO:0000256" key="13">
    <source>
        <dbReference type="RuleBase" id="RU000304"/>
    </source>
</evidence>
<evidence type="ECO:0000256" key="9">
    <source>
        <dbReference type="ARBA" id="ARBA00022860"/>
    </source>
</evidence>
<dbReference type="InterPro" id="IPR008271">
    <property type="entry name" value="Ser/Thr_kinase_AS"/>
</dbReference>
<dbReference type="InterPro" id="IPR017441">
    <property type="entry name" value="Protein_kinase_ATP_BS"/>
</dbReference>